<dbReference type="InterPro" id="IPR036739">
    <property type="entry name" value="SLC41_membr_dom_sf"/>
</dbReference>
<feature type="transmembrane region" description="Helical" evidence="9">
    <location>
        <begin position="169"/>
        <end position="189"/>
    </location>
</feature>
<evidence type="ECO:0000256" key="8">
    <source>
        <dbReference type="PROSITE-ProRule" id="PRU00703"/>
    </source>
</evidence>
<evidence type="ECO:0000256" key="5">
    <source>
        <dbReference type="ARBA" id="ARBA00022842"/>
    </source>
</evidence>
<organism evidence="11 12">
    <name type="scientific">Corynebacterium timonense</name>
    <dbReference type="NCBI Taxonomy" id="441500"/>
    <lineage>
        <taxon>Bacteria</taxon>
        <taxon>Bacillati</taxon>
        <taxon>Actinomycetota</taxon>
        <taxon>Actinomycetes</taxon>
        <taxon>Mycobacteriales</taxon>
        <taxon>Corynebacteriaceae</taxon>
        <taxon>Corynebacterium</taxon>
    </lineage>
</organism>
<dbReference type="RefSeq" id="WP_081582962.1">
    <property type="nucleotide sequence ID" value="NZ_LT629765.1"/>
</dbReference>
<keyword evidence="8" id="KW-0129">CBS domain</keyword>
<dbReference type="InterPro" id="IPR046342">
    <property type="entry name" value="CBS_dom_sf"/>
</dbReference>
<dbReference type="Proteomes" id="UP000182237">
    <property type="component" value="Chromosome I"/>
</dbReference>
<evidence type="ECO:0000256" key="3">
    <source>
        <dbReference type="ARBA" id="ARBA00022448"/>
    </source>
</evidence>
<evidence type="ECO:0000313" key="11">
    <source>
        <dbReference type="EMBL" id="SDS00020.1"/>
    </source>
</evidence>
<evidence type="ECO:0000256" key="4">
    <source>
        <dbReference type="ARBA" id="ARBA00022692"/>
    </source>
</evidence>
<keyword evidence="6 9" id="KW-1133">Transmembrane helix</keyword>
<sequence length="331" mass="35263">MFHTYTSLIQSTLREGSVGLRMNTTFLQLPESLTAGEAITALRGEIATTQDSSYIYLHDGNRKLSGVVSFRELVRAEKNAPLRSVASEVTHSALPEDDDEKCAHLIFDENLRGLPITAGGELVGVLSADEAGSILDNETDEDFQLIAPTRLLKTSLKETGVWALYRSRVLWLVVLVFGNIFSGAGIAYFEDLIAASVALVFFLPLLIDSGGNAGSQSATLMVRALATGQVRPRDWAHLIAREAMISALLGGTMALAVSILGILRGGPDIALAVALSMVVIVMIGSLIGMSLPFILQKIGLDPANASAPLVTSICDGVGVLVYFFIASQIML</sequence>
<dbReference type="SUPFAM" id="SSF161093">
    <property type="entry name" value="MgtE membrane domain-like"/>
    <property type="match status" value="1"/>
</dbReference>
<dbReference type="PANTHER" id="PTHR41394:SF8">
    <property type="entry name" value="MAGNESIUM TRANSPORTER MGTE"/>
    <property type="match status" value="1"/>
</dbReference>
<dbReference type="EMBL" id="LT629765">
    <property type="protein sequence ID" value="SDS00020.1"/>
    <property type="molecule type" value="Genomic_DNA"/>
</dbReference>
<comment type="subcellular location">
    <subcellularLocation>
        <location evidence="1">Membrane</location>
        <topology evidence="1">Multi-pass membrane protein</topology>
    </subcellularLocation>
</comment>
<dbReference type="PROSITE" id="PS51371">
    <property type="entry name" value="CBS"/>
    <property type="match status" value="1"/>
</dbReference>
<feature type="transmembrane region" description="Helical" evidence="9">
    <location>
        <begin position="243"/>
        <end position="263"/>
    </location>
</feature>
<gene>
    <name evidence="11" type="ORF">SAMN04488539_0811</name>
</gene>
<accession>A0A1H1NME0</accession>
<keyword evidence="3" id="KW-0813">Transport</keyword>
<evidence type="ECO:0000256" key="6">
    <source>
        <dbReference type="ARBA" id="ARBA00022989"/>
    </source>
</evidence>
<feature type="transmembrane region" description="Helical" evidence="9">
    <location>
        <begin position="195"/>
        <end position="222"/>
    </location>
</feature>
<dbReference type="OrthoDB" id="9790355at2"/>
<dbReference type="InterPro" id="IPR000644">
    <property type="entry name" value="CBS_dom"/>
</dbReference>
<keyword evidence="12" id="KW-1185">Reference proteome</keyword>
<dbReference type="GO" id="GO:0016020">
    <property type="term" value="C:membrane"/>
    <property type="evidence" value="ECO:0007669"/>
    <property type="project" value="UniProtKB-SubCell"/>
</dbReference>
<comment type="similarity">
    <text evidence="2">Belongs to the SLC41A transporter family.</text>
</comment>
<dbReference type="GO" id="GO:0008324">
    <property type="term" value="F:monoatomic cation transmembrane transporter activity"/>
    <property type="evidence" value="ECO:0007669"/>
    <property type="project" value="InterPro"/>
</dbReference>
<evidence type="ECO:0000313" key="12">
    <source>
        <dbReference type="Proteomes" id="UP000182237"/>
    </source>
</evidence>
<dbReference type="PANTHER" id="PTHR41394">
    <property type="entry name" value="MAGNESIUM TRANSPORTER MGTE"/>
    <property type="match status" value="1"/>
</dbReference>
<proteinExistence type="inferred from homology"/>
<dbReference type="AlphaFoldDB" id="A0A1H1NME0"/>
<dbReference type="Pfam" id="PF01769">
    <property type="entry name" value="MgtE"/>
    <property type="match status" value="1"/>
</dbReference>
<dbReference type="Gene3D" id="1.10.357.20">
    <property type="entry name" value="SLC41 divalent cation transporters, integral membrane domain"/>
    <property type="match status" value="1"/>
</dbReference>
<evidence type="ECO:0000256" key="1">
    <source>
        <dbReference type="ARBA" id="ARBA00004141"/>
    </source>
</evidence>
<evidence type="ECO:0000259" key="10">
    <source>
        <dbReference type="PROSITE" id="PS51371"/>
    </source>
</evidence>
<keyword evidence="7 9" id="KW-0472">Membrane</keyword>
<dbReference type="Gene3D" id="3.10.580.10">
    <property type="entry name" value="CBS-domain"/>
    <property type="match status" value="1"/>
</dbReference>
<evidence type="ECO:0000256" key="9">
    <source>
        <dbReference type="SAM" id="Phobius"/>
    </source>
</evidence>
<dbReference type="InterPro" id="IPR006667">
    <property type="entry name" value="SLC41_membr_dom"/>
</dbReference>
<name>A0A1H1NME0_9CORY</name>
<feature type="domain" description="CBS" evidence="10">
    <location>
        <begin position="22"/>
        <end position="84"/>
    </location>
</feature>
<keyword evidence="4 9" id="KW-0812">Transmembrane</keyword>
<feature type="transmembrane region" description="Helical" evidence="9">
    <location>
        <begin position="307"/>
        <end position="325"/>
    </location>
</feature>
<evidence type="ECO:0000256" key="2">
    <source>
        <dbReference type="ARBA" id="ARBA00009749"/>
    </source>
</evidence>
<feature type="transmembrane region" description="Helical" evidence="9">
    <location>
        <begin position="269"/>
        <end position="295"/>
    </location>
</feature>
<keyword evidence="5" id="KW-0460">Magnesium</keyword>
<evidence type="ECO:0000256" key="7">
    <source>
        <dbReference type="ARBA" id="ARBA00023136"/>
    </source>
</evidence>
<reference evidence="11 12" key="1">
    <citation type="submission" date="2016-10" db="EMBL/GenBank/DDBJ databases">
        <authorList>
            <person name="de Groot N.N."/>
        </authorList>
    </citation>
    <scope>NUCLEOTIDE SEQUENCE [LARGE SCALE GENOMIC DNA]</scope>
    <source>
        <strain evidence="11 12">DSM 45434</strain>
    </source>
</reference>
<protein>
    <submittedName>
        <fullName evidence="11">Magnesium transporter</fullName>
    </submittedName>
</protein>
<dbReference type="eggNOG" id="COG2239">
    <property type="taxonomic scope" value="Bacteria"/>
</dbReference>
<dbReference type="STRING" id="1203190.GCA_000312345_01726"/>
<dbReference type="SUPFAM" id="SSF54631">
    <property type="entry name" value="CBS-domain pair"/>
    <property type="match status" value="1"/>
</dbReference>